<dbReference type="Proteomes" id="UP000184172">
    <property type="component" value="Unassembled WGS sequence"/>
</dbReference>
<gene>
    <name evidence="3" type="ORF">SAMN04487908_11918</name>
</gene>
<feature type="domain" description="DUF3347" evidence="2">
    <location>
        <begin position="60"/>
        <end position="132"/>
    </location>
</feature>
<evidence type="ECO:0000313" key="3">
    <source>
        <dbReference type="EMBL" id="SHJ53283.1"/>
    </source>
</evidence>
<dbReference type="RefSeq" id="WP_073219548.1">
    <property type="nucleotide sequence ID" value="NZ_FNNS01000007.1"/>
</dbReference>
<organism evidence="3 4">
    <name type="scientific">Aequorivita viscosa</name>
    <dbReference type="NCBI Taxonomy" id="797419"/>
    <lineage>
        <taxon>Bacteria</taxon>
        <taxon>Pseudomonadati</taxon>
        <taxon>Bacteroidota</taxon>
        <taxon>Flavobacteriia</taxon>
        <taxon>Flavobacteriales</taxon>
        <taxon>Flavobacteriaceae</taxon>
        <taxon>Aequorivita</taxon>
    </lineage>
</organism>
<proteinExistence type="predicted"/>
<protein>
    <recommendedName>
        <fullName evidence="2">DUF3347 domain-containing protein</fullName>
    </recommendedName>
</protein>
<evidence type="ECO:0000256" key="1">
    <source>
        <dbReference type="SAM" id="SignalP"/>
    </source>
</evidence>
<evidence type="ECO:0000259" key="2">
    <source>
        <dbReference type="Pfam" id="PF11827"/>
    </source>
</evidence>
<dbReference type="OrthoDB" id="5513217at2"/>
<reference evidence="4" key="1">
    <citation type="submission" date="2016-11" db="EMBL/GenBank/DDBJ databases">
        <authorList>
            <person name="Varghese N."/>
            <person name="Submissions S."/>
        </authorList>
    </citation>
    <scope>NUCLEOTIDE SEQUENCE [LARGE SCALE GENOMIC DNA]</scope>
    <source>
        <strain evidence="4">DSM 26349</strain>
    </source>
</reference>
<dbReference type="EMBL" id="FQYV01000019">
    <property type="protein sequence ID" value="SHJ53283.1"/>
    <property type="molecule type" value="Genomic_DNA"/>
</dbReference>
<accession>A0A1M6K2W6</accession>
<keyword evidence="4" id="KW-1185">Reference proteome</keyword>
<dbReference type="InterPro" id="IPR021782">
    <property type="entry name" value="DUF3347"/>
</dbReference>
<feature type="signal peptide" evidence="1">
    <location>
        <begin position="1"/>
        <end position="20"/>
    </location>
</feature>
<feature type="chain" id="PRO_5009918857" description="DUF3347 domain-containing protein" evidence="1">
    <location>
        <begin position="21"/>
        <end position="182"/>
    </location>
</feature>
<name>A0A1M6K2W6_9FLAO</name>
<keyword evidence="1" id="KW-0732">Signal</keyword>
<dbReference type="Pfam" id="PF11827">
    <property type="entry name" value="DUF3347"/>
    <property type="match status" value="1"/>
</dbReference>
<dbReference type="PROSITE" id="PS51257">
    <property type="entry name" value="PROKAR_LIPOPROTEIN"/>
    <property type="match status" value="1"/>
</dbReference>
<evidence type="ECO:0000313" key="4">
    <source>
        <dbReference type="Proteomes" id="UP000184172"/>
    </source>
</evidence>
<dbReference type="STRING" id="797419.SAMN05216556_10795"/>
<sequence length="182" mass="20209">MKNLSILFLALLSVSLFSCKDNTKEAELEVVTVDTAPESKETYEVAQTDAVFKDSKVEAVFNQYIKVEAALVNTDAQATSSAAKDLESMLKEVKLDEEVQKAVSIIASSDDIKIQRENFEHLSDGIEKMLEGSLESGMLYKQYCPMAFNNRGASWISSSKDILNPYFGDKMLKCGRVDAEIK</sequence>
<dbReference type="AlphaFoldDB" id="A0A1M6K2W6"/>